<evidence type="ECO:0000313" key="2">
    <source>
        <dbReference type="EMBL" id="TDU84296.1"/>
    </source>
</evidence>
<accession>A0A4R7SZW9</accession>
<dbReference type="Proteomes" id="UP000295151">
    <property type="component" value="Unassembled WGS sequence"/>
</dbReference>
<gene>
    <name evidence="2" type="ORF">EV138_6767</name>
</gene>
<protein>
    <submittedName>
        <fullName evidence="2">Uncharacterized protein</fullName>
    </submittedName>
</protein>
<evidence type="ECO:0000256" key="1">
    <source>
        <dbReference type="SAM" id="MobiDB-lite"/>
    </source>
</evidence>
<reference evidence="2 3" key="1">
    <citation type="submission" date="2019-03" db="EMBL/GenBank/DDBJ databases">
        <title>Genomic Encyclopedia of Type Strains, Phase III (KMG-III): the genomes of soil and plant-associated and newly described type strains.</title>
        <authorList>
            <person name="Whitman W."/>
        </authorList>
    </citation>
    <scope>NUCLEOTIDE SEQUENCE [LARGE SCALE GENOMIC DNA]</scope>
    <source>
        <strain evidence="2 3">VKM Ac-2575</strain>
    </source>
</reference>
<feature type="compositionally biased region" description="Low complexity" evidence="1">
    <location>
        <begin position="82"/>
        <end position="95"/>
    </location>
</feature>
<dbReference type="AlphaFoldDB" id="A0A4R7SZW9"/>
<comment type="caution">
    <text evidence="2">The sequence shown here is derived from an EMBL/GenBank/DDBJ whole genome shotgun (WGS) entry which is preliminary data.</text>
</comment>
<sequence length="103" mass="10984">MVFVSMVTAPLRASMRPIAVAPVCRVMEVSARMVPRKLVAVPIVAELPICQNTLQDRAPLVSSTRLLEAVVSVDPAWKTKTAPASPSASRVSVPVNPIEPAEL</sequence>
<feature type="region of interest" description="Disordered" evidence="1">
    <location>
        <begin position="79"/>
        <end position="103"/>
    </location>
</feature>
<keyword evidence="3" id="KW-1185">Reference proteome</keyword>
<evidence type="ECO:0000313" key="3">
    <source>
        <dbReference type="Proteomes" id="UP000295151"/>
    </source>
</evidence>
<proteinExistence type="predicted"/>
<organism evidence="2 3">
    <name type="scientific">Kribbella voronezhensis</name>
    <dbReference type="NCBI Taxonomy" id="2512212"/>
    <lineage>
        <taxon>Bacteria</taxon>
        <taxon>Bacillati</taxon>
        <taxon>Actinomycetota</taxon>
        <taxon>Actinomycetes</taxon>
        <taxon>Propionibacteriales</taxon>
        <taxon>Kribbellaceae</taxon>
        <taxon>Kribbella</taxon>
    </lineage>
</organism>
<name>A0A4R7SZW9_9ACTN</name>
<dbReference type="EMBL" id="SOCE01000002">
    <property type="protein sequence ID" value="TDU84296.1"/>
    <property type="molecule type" value="Genomic_DNA"/>
</dbReference>